<dbReference type="EMBL" id="LKTP01000035">
    <property type="protein sequence ID" value="KRG27411.1"/>
    <property type="molecule type" value="Genomic_DNA"/>
</dbReference>
<dbReference type="InterPro" id="IPR017946">
    <property type="entry name" value="PLC-like_Pdiesterase_TIM-brl"/>
</dbReference>
<dbReference type="AlphaFoldDB" id="A0A0Q9ZH48"/>
<dbReference type="OrthoDB" id="384721at2"/>
<comment type="caution">
    <text evidence="2">The sequence shown here is derived from an EMBL/GenBank/DDBJ whole genome shotgun (WGS) entry which is preliminary data.</text>
</comment>
<dbReference type="PROSITE" id="PS51257">
    <property type="entry name" value="PROKAR_LIPOPROTEIN"/>
    <property type="match status" value="1"/>
</dbReference>
<feature type="domain" description="GP-PDE" evidence="1">
    <location>
        <begin position="37"/>
        <end position="305"/>
    </location>
</feature>
<dbReference type="InterPro" id="IPR030395">
    <property type="entry name" value="GP_PDE_dom"/>
</dbReference>
<dbReference type="STRING" id="270918.APR42_10000"/>
<dbReference type="GO" id="GO:0006629">
    <property type="term" value="P:lipid metabolic process"/>
    <property type="evidence" value="ECO:0007669"/>
    <property type="project" value="InterPro"/>
</dbReference>
<evidence type="ECO:0000313" key="2">
    <source>
        <dbReference type="EMBL" id="KRG27411.1"/>
    </source>
</evidence>
<dbReference type="PROSITE" id="PS51704">
    <property type="entry name" value="GP_PDE"/>
    <property type="match status" value="1"/>
</dbReference>
<proteinExistence type="predicted"/>
<dbReference type="RefSeq" id="WP_057482760.1">
    <property type="nucleotide sequence ID" value="NZ_BMWR01000005.1"/>
</dbReference>
<dbReference type="Pfam" id="PF03009">
    <property type="entry name" value="GDPD"/>
    <property type="match status" value="1"/>
</dbReference>
<dbReference type="GO" id="GO:0008081">
    <property type="term" value="F:phosphoric diester hydrolase activity"/>
    <property type="evidence" value="ECO:0007669"/>
    <property type="project" value="InterPro"/>
</dbReference>
<reference evidence="2" key="1">
    <citation type="submission" date="2015-10" db="EMBL/GenBank/DDBJ databases">
        <title>Draft genome sequence of Salegentibacter mishustinae KCTC 12263.</title>
        <authorList>
            <person name="Lin W."/>
            <person name="Zheng Q."/>
        </authorList>
    </citation>
    <scope>NUCLEOTIDE SEQUENCE [LARGE SCALE GENOMIC DNA]</scope>
    <source>
        <strain evidence="2">KCTC 12263</strain>
    </source>
</reference>
<protein>
    <submittedName>
        <fullName evidence="2">Glycerophosphodiester phosphodiesterase</fullName>
    </submittedName>
</protein>
<evidence type="ECO:0000313" key="3">
    <source>
        <dbReference type="Proteomes" id="UP000051643"/>
    </source>
</evidence>
<dbReference type="SUPFAM" id="SSF51695">
    <property type="entry name" value="PLC-like phosphodiesterases"/>
    <property type="match status" value="1"/>
</dbReference>
<organism evidence="2 3">
    <name type="scientific">Salegentibacter mishustinae</name>
    <dbReference type="NCBI Taxonomy" id="270918"/>
    <lineage>
        <taxon>Bacteria</taxon>
        <taxon>Pseudomonadati</taxon>
        <taxon>Bacteroidota</taxon>
        <taxon>Flavobacteriia</taxon>
        <taxon>Flavobacteriales</taxon>
        <taxon>Flavobacteriaceae</taxon>
        <taxon>Salegentibacter</taxon>
    </lineage>
</organism>
<dbReference type="Proteomes" id="UP000051643">
    <property type="component" value="Unassembled WGS sequence"/>
</dbReference>
<name>A0A0Q9ZH48_9FLAO</name>
<dbReference type="Gene3D" id="3.20.20.190">
    <property type="entry name" value="Phosphatidylinositol (PI) phosphodiesterase"/>
    <property type="match status" value="1"/>
</dbReference>
<gene>
    <name evidence="2" type="ORF">APR42_10000</name>
</gene>
<accession>A0A0Q9ZH48</accession>
<evidence type="ECO:0000259" key="1">
    <source>
        <dbReference type="PROSITE" id="PS51704"/>
    </source>
</evidence>
<keyword evidence="3" id="KW-1185">Reference proteome</keyword>
<dbReference type="PANTHER" id="PTHR46211">
    <property type="entry name" value="GLYCEROPHOSPHORYL DIESTER PHOSPHODIESTERASE"/>
    <property type="match status" value="1"/>
</dbReference>
<dbReference type="PANTHER" id="PTHR46211:SF14">
    <property type="entry name" value="GLYCEROPHOSPHODIESTER PHOSPHODIESTERASE"/>
    <property type="match status" value="1"/>
</dbReference>
<sequence>MKIIKTVLFAFLLISLSCKNKQEEGAKIQKNEEELQVQVQGHRGDRGNFPENTIPAFISAVKKGVDVIELDVVISKDKKVVVSHEPFMHSLYVLTPSGDSISIDKQESFNIYKMPYDSIKKFDSGSKGNRLFPNQQKQKTYKPLLSEAIDSVETYIAENNLQPVSYNIELKSSEDKYGNYQPAPEEFVNLVMEVIQNKNIEQKMNLQSFDVNILNEIHKSYPEVETAYLIYTEGIEKNLALLDFQPEIYSPHYEMVKDTAFVDSIKSMEMKLIPWTVNEPKAIKKMIELNVDGIITDYPERIIEN</sequence>